<evidence type="ECO:0000256" key="1">
    <source>
        <dbReference type="SAM" id="MobiDB-lite"/>
    </source>
</evidence>
<evidence type="ECO:0000313" key="2">
    <source>
        <dbReference type="EMBL" id="MDR6938824.1"/>
    </source>
</evidence>
<comment type="caution">
    <text evidence="2">The sequence shown here is derived from an EMBL/GenBank/DDBJ whole genome shotgun (WGS) entry which is preliminary data.</text>
</comment>
<organism evidence="2 3">
    <name type="scientific">Arcanobacterium hippocoleae</name>
    <dbReference type="NCBI Taxonomy" id="149017"/>
    <lineage>
        <taxon>Bacteria</taxon>
        <taxon>Bacillati</taxon>
        <taxon>Actinomycetota</taxon>
        <taxon>Actinomycetes</taxon>
        <taxon>Actinomycetales</taxon>
        <taxon>Actinomycetaceae</taxon>
        <taxon>Arcanobacterium</taxon>
    </lineage>
</organism>
<dbReference type="Proteomes" id="UP001266099">
    <property type="component" value="Unassembled WGS sequence"/>
</dbReference>
<feature type="compositionally biased region" description="Acidic residues" evidence="1">
    <location>
        <begin position="65"/>
        <end position="111"/>
    </location>
</feature>
<proteinExistence type="predicted"/>
<name>A0ABU1T0K6_9ACTO</name>
<dbReference type="RefSeq" id="WP_309954941.1">
    <property type="nucleotide sequence ID" value="NZ_CP136414.1"/>
</dbReference>
<keyword evidence="3" id="KW-1185">Reference proteome</keyword>
<sequence>MAIDITSAFTRLQNALEEFHSAVIQFQDAEAPAVLRAVDQLADAYTIYDDAIFTEYGVEAPFDTFSDDEYEDDVDDPDIDEDDYTEDEEDEYSDDEEYEYLDDTDYFSDES</sequence>
<dbReference type="EMBL" id="JAVDUJ010000001">
    <property type="protein sequence ID" value="MDR6938824.1"/>
    <property type="molecule type" value="Genomic_DNA"/>
</dbReference>
<evidence type="ECO:0008006" key="4">
    <source>
        <dbReference type="Google" id="ProtNLM"/>
    </source>
</evidence>
<protein>
    <recommendedName>
        <fullName evidence="4">DNA primase</fullName>
    </recommendedName>
</protein>
<accession>A0ABU1T0K6</accession>
<evidence type="ECO:0000313" key="3">
    <source>
        <dbReference type="Proteomes" id="UP001266099"/>
    </source>
</evidence>
<feature type="region of interest" description="Disordered" evidence="1">
    <location>
        <begin position="63"/>
        <end position="111"/>
    </location>
</feature>
<reference evidence="2 3" key="1">
    <citation type="submission" date="2023-07" db="EMBL/GenBank/DDBJ databases">
        <title>Sequencing the genomes of 1000 actinobacteria strains.</title>
        <authorList>
            <person name="Klenk H.-P."/>
        </authorList>
    </citation>
    <scope>NUCLEOTIDE SEQUENCE [LARGE SCALE GENOMIC DNA]</scope>
    <source>
        <strain evidence="2 3">DSM 15539</strain>
    </source>
</reference>
<gene>
    <name evidence="2" type="ORF">J2S36_000367</name>
</gene>